<proteinExistence type="inferred from homology"/>
<dbReference type="PANTHER" id="PTHR11654">
    <property type="entry name" value="OLIGOPEPTIDE TRANSPORTER-RELATED"/>
    <property type="match status" value="1"/>
</dbReference>
<evidence type="ECO:0000256" key="4">
    <source>
        <dbReference type="ARBA" id="ARBA00022989"/>
    </source>
</evidence>
<dbReference type="GO" id="GO:0022857">
    <property type="term" value="F:transmembrane transporter activity"/>
    <property type="evidence" value="ECO:0007669"/>
    <property type="project" value="InterPro"/>
</dbReference>
<comment type="subcellular location">
    <subcellularLocation>
        <location evidence="1">Membrane</location>
        <topology evidence="1">Multi-pass membrane protein</topology>
    </subcellularLocation>
</comment>
<dbReference type="Pfam" id="PF00854">
    <property type="entry name" value="PTR2"/>
    <property type="match status" value="1"/>
</dbReference>
<feature type="transmembrane region" description="Helical" evidence="6">
    <location>
        <begin position="45"/>
        <end position="67"/>
    </location>
</feature>
<evidence type="ECO:0000313" key="8">
    <source>
        <dbReference type="Proteomes" id="UP001154282"/>
    </source>
</evidence>
<evidence type="ECO:0000256" key="1">
    <source>
        <dbReference type="ARBA" id="ARBA00004141"/>
    </source>
</evidence>
<feature type="transmembrane region" description="Helical" evidence="6">
    <location>
        <begin position="87"/>
        <end position="112"/>
    </location>
</feature>
<evidence type="ECO:0000256" key="2">
    <source>
        <dbReference type="ARBA" id="ARBA00005982"/>
    </source>
</evidence>
<feature type="transmembrane region" description="Helical" evidence="6">
    <location>
        <begin position="158"/>
        <end position="183"/>
    </location>
</feature>
<evidence type="ECO:0000256" key="5">
    <source>
        <dbReference type="ARBA" id="ARBA00023136"/>
    </source>
</evidence>
<comment type="caution">
    <text evidence="7">The sequence shown here is derived from an EMBL/GenBank/DDBJ whole genome shotgun (WGS) entry which is preliminary data.</text>
</comment>
<dbReference type="Proteomes" id="UP001154282">
    <property type="component" value="Unassembled WGS sequence"/>
</dbReference>
<dbReference type="InterPro" id="IPR000109">
    <property type="entry name" value="POT_fam"/>
</dbReference>
<comment type="similarity">
    <text evidence="2">Belongs to the major facilitator superfamily. Proton-dependent oligopeptide transporter (POT/PTR) (TC 2.A.17) family.</text>
</comment>
<keyword evidence="8" id="KW-1185">Reference proteome</keyword>
<feature type="transmembrane region" description="Helical" evidence="6">
    <location>
        <begin position="20"/>
        <end position="38"/>
    </location>
</feature>
<feature type="transmembrane region" description="Helical" evidence="6">
    <location>
        <begin position="133"/>
        <end position="152"/>
    </location>
</feature>
<reference evidence="7" key="1">
    <citation type="submission" date="2022-08" db="EMBL/GenBank/DDBJ databases">
        <authorList>
            <person name="Gutierrez-Valencia J."/>
        </authorList>
    </citation>
    <scope>NUCLEOTIDE SEQUENCE</scope>
</reference>
<protein>
    <recommendedName>
        <fullName evidence="9">Nitrite transporter</fullName>
    </recommendedName>
</protein>
<dbReference type="Gene3D" id="1.20.1250.20">
    <property type="entry name" value="MFS general substrate transporter like domains"/>
    <property type="match status" value="1"/>
</dbReference>
<evidence type="ECO:0000256" key="6">
    <source>
        <dbReference type="SAM" id="Phobius"/>
    </source>
</evidence>
<name>A0AAV0JZL7_9ROSI</name>
<evidence type="ECO:0000256" key="3">
    <source>
        <dbReference type="ARBA" id="ARBA00022692"/>
    </source>
</evidence>
<keyword evidence="4 6" id="KW-1133">Transmembrane helix</keyword>
<dbReference type="InterPro" id="IPR036259">
    <property type="entry name" value="MFS_trans_sf"/>
</dbReference>
<gene>
    <name evidence="7" type="ORF">LITE_LOCUS16643</name>
</gene>
<evidence type="ECO:0000313" key="7">
    <source>
        <dbReference type="EMBL" id="CAI0415452.1"/>
    </source>
</evidence>
<keyword evidence="5 6" id="KW-0472">Membrane</keyword>
<accession>A0AAV0JZL7</accession>
<dbReference type="EMBL" id="CAMGYJ010000005">
    <property type="protein sequence ID" value="CAI0415452.1"/>
    <property type="molecule type" value="Genomic_DNA"/>
</dbReference>
<dbReference type="GO" id="GO:0016020">
    <property type="term" value="C:membrane"/>
    <property type="evidence" value="ECO:0007669"/>
    <property type="project" value="UniProtKB-SubCell"/>
</dbReference>
<keyword evidence="3 6" id="KW-0812">Transmembrane</keyword>
<organism evidence="7 8">
    <name type="scientific">Linum tenue</name>
    <dbReference type="NCBI Taxonomy" id="586396"/>
    <lineage>
        <taxon>Eukaryota</taxon>
        <taxon>Viridiplantae</taxon>
        <taxon>Streptophyta</taxon>
        <taxon>Embryophyta</taxon>
        <taxon>Tracheophyta</taxon>
        <taxon>Spermatophyta</taxon>
        <taxon>Magnoliopsida</taxon>
        <taxon>eudicotyledons</taxon>
        <taxon>Gunneridae</taxon>
        <taxon>Pentapetalae</taxon>
        <taxon>rosids</taxon>
        <taxon>fabids</taxon>
        <taxon>Malpighiales</taxon>
        <taxon>Linaceae</taxon>
        <taxon>Linum</taxon>
    </lineage>
</organism>
<dbReference type="AlphaFoldDB" id="A0AAV0JZL7"/>
<sequence length="241" mass="26102">MISYLTTQLHMPLTKAANTLTNFGGTASLTPLLGAFLADSYAGRFWTILAASLVYQVVSSTLIRTQLQPCDGGGGGKICQQADTGQLAILYLSLALAAVGAGGIRPCVVAFGADQFDETDPKQAAKTWRYFNWYYFVMGASILLAVTVVVWVQDNVGWGWGLGIPTLAMFLSIVAFGFGYPLYRNLNPVGSPFTRLVQVSVAAWRKRKVGAVADPRELYRNEEIDGPISVGGKLLHTKQMR</sequence>
<evidence type="ECO:0008006" key="9">
    <source>
        <dbReference type="Google" id="ProtNLM"/>
    </source>
</evidence>
<dbReference type="SUPFAM" id="SSF103473">
    <property type="entry name" value="MFS general substrate transporter"/>
    <property type="match status" value="1"/>
</dbReference>